<dbReference type="EMBL" id="KI392591">
    <property type="protein sequence ID" value="ERN13100.1"/>
    <property type="molecule type" value="Genomic_DNA"/>
</dbReference>
<evidence type="ECO:0000256" key="1">
    <source>
        <dbReference type="ARBA" id="ARBA00004123"/>
    </source>
</evidence>
<dbReference type="HOGENOM" id="CLU_883815_0_0_1"/>
<accession>W1PZR4</accession>
<evidence type="ECO:0000256" key="3">
    <source>
        <dbReference type="ARBA" id="ARBA00023242"/>
    </source>
</evidence>
<keyword evidence="5" id="KW-1185">Reference proteome</keyword>
<dbReference type="OMA" id="KCEYLAI"/>
<evidence type="ECO:0000313" key="5">
    <source>
        <dbReference type="Proteomes" id="UP000017836"/>
    </source>
</evidence>
<sequence>MSSNNDFVMQVGGSVWALDWCPKTHQGPQSLVKCEYLAISAHPPDCSFHKIGVPLSGRGMIQLWSLLNVSTKGDSLLPQKSRVRKMTDRSETVDDVMEGTCGRAWTLNEGSMPGTSNIVGGPTTTTHIGFNHTDSSYLQDTVVSKGKSRIKDKARAKASDNISQMGSLALIEMNKTSTAQMYGNKNGAITKVDSVSAVLSKELAYPRIALCLTHEGKVAWDVKWRPPNGKDMENDESLGFMAVVLGDGSIQVWEIPSPVMLKSLYGCKSRKGTDPRFVKLLPVFKCSKLQCGNRQSLSLSRVQNGAVYIENYVRT</sequence>
<organism evidence="4 5">
    <name type="scientific">Amborella trichopoda</name>
    <dbReference type="NCBI Taxonomy" id="13333"/>
    <lineage>
        <taxon>Eukaryota</taxon>
        <taxon>Viridiplantae</taxon>
        <taxon>Streptophyta</taxon>
        <taxon>Embryophyta</taxon>
        <taxon>Tracheophyta</taxon>
        <taxon>Spermatophyta</taxon>
        <taxon>Magnoliopsida</taxon>
        <taxon>Amborellales</taxon>
        <taxon>Amborellaceae</taxon>
        <taxon>Amborella</taxon>
    </lineage>
</organism>
<dbReference type="STRING" id="13333.W1PZR4"/>
<dbReference type="eggNOG" id="KOG1918">
    <property type="taxonomic scope" value="Eukaryota"/>
</dbReference>
<name>W1PZR4_AMBTC</name>
<protein>
    <recommendedName>
        <fullName evidence="6">Transducin/WD40 repeat-like superfamily protein</fullName>
    </recommendedName>
</protein>
<keyword evidence="3" id="KW-0539">Nucleus</keyword>
<dbReference type="InterPro" id="IPR052416">
    <property type="entry name" value="GTF3C_component"/>
</dbReference>
<gene>
    <name evidence="4" type="ORF">AMTR_s00040p00167920</name>
</gene>
<dbReference type="AlphaFoldDB" id="W1PZR4"/>
<evidence type="ECO:0000256" key="2">
    <source>
        <dbReference type="ARBA" id="ARBA00023163"/>
    </source>
</evidence>
<dbReference type="GO" id="GO:0005634">
    <property type="term" value="C:nucleus"/>
    <property type="evidence" value="ECO:0007669"/>
    <property type="project" value="UniProtKB-SubCell"/>
</dbReference>
<dbReference type="PANTHER" id="PTHR15052">
    <property type="entry name" value="RNA POLYMERASE III TRANSCRIPTION INITIATION FACTOR COMPLEX SUBUNIT"/>
    <property type="match status" value="1"/>
</dbReference>
<evidence type="ECO:0000313" key="4">
    <source>
        <dbReference type="EMBL" id="ERN13100.1"/>
    </source>
</evidence>
<dbReference type="PANTHER" id="PTHR15052:SF2">
    <property type="entry name" value="GENERAL TRANSCRIPTION FACTOR 3C POLYPEPTIDE 2"/>
    <property type="match status" value="1"/>
</dbReference>
<keyword evidence="2" id="KW-0804">Transcription</keyword>
<comment type="subcellular location">
    <subcellularLocation>
        <location evidence="1">Nucleus</location>
    </subcellularLocation>
</comment>
<evidence type="ECO:0008006" key="6">
    <source>
        <dbReference type="Google" id="ProtNLM"/>
    </source>
</evidence>
<dbReference type="Proteomes" id="UP000017836">
    <property type="component" value="Unassembled WGS sequence"/>
</dbReference>
<reference evidence="5" key="1">
    <citation type="journal article" date="2013" name="Science">
        <title>The Amborella genome and the evolution of flowering plants.</title>
        <authorList>
            <consortium name="Amborella Genome Project"/>
        </authorList>
    </citation>
    <scope>NUCLEOTIDE SEQUENCE [LARGE SCALE GENOMIC DNA]</scope>
</reference>
<dbReference type="Gramene" id="ERN13100">
    <property type="protein sequence ID" value="ERN13100"/>
    <property type="gene ID" value="AMTR_s00040p00167920"/>
</dbReference>
<proteinExistence type="predicted"/>